<comment type="caution">
    <text evidence="2">The sequence shown here is derived from an EMBL/GenBank/DDBJ whole genome shotgun (WGS) entry which is preliminary data.</text>
</comment>
<feature type="compositionally biased region" description="Low complexity" evidence="1">
    <location>
        <begin position="89"/>
        <end position="129"/>
    </location>
</feature>
<dbReference type="AlphaFoldDB" id="A0A9N9NVA2"/>
<dbReference type="OrthoDB" id="2317675at2759"/>
<organism evidence="2 3">
    <name type="scientific">Dentiscutata erythropus</name>
    <dbReference type="NCBI Taxonomy" id="1348616"/>
    <lineage>
        <taxon>Eukaryota</taxon>
        <taxon>Fungi</taxon>
        <taxon>Fungi incertae sedis</taxon>
        <taxon>Mucoromycota</taxon>
        <taxon>Glomeromycotina</taxon>
        <taxon>Glomeromycetes</taxon>
        <taxon>Diversisporales</taxon>
        <taxon>Gigasporaceae</taxon>
        <taxon>Dentiscutata</taxon>
    </lineage>
</organism>
<name>A0A9N9NVA2_9GLOM</name>
<feature type="non-terminal residue" evidence="2">
    <location>
        <position position="161"/>
    </location>
</feature>
<gene>
    <name evidence="2" type="ORF">DERYTH_LOCUS17754</name>
</gene>
<reference evidence="2" key="1">
    <citation type="submission" date="2021-06" db="EMBL/GenBank/DDBJ databases">
        <authorList>
            <person name="Kallberg Y."/>
            <person name="Tangrot J."/>
            <person name="Rosling A."/>
        </authorList>
    </citation>
    <scope>NUCLEOTIDE SEQUENCE</scope>
    <source>
        <strain evidence="2">MA453B</strain>
    </source>
</reference>
<evidence type="ECO:0000313" key="2">
    <source>
        <dbReference type="EMBL" id="CAG8760278.1"/>
    </source>
</evidence>
<feature type="region of interest" description="Disordered" evidence="1">
    <location>
        <begin position="82"/>
        <end position="136"/>
    </location>
</feature>
<dbReference type="Proteomes" id="UP000789405">
    <property type="component" value="Unassembled WGS sequence"/>
</dbReference>
<proteinExistence type="predicted"/>
<evidence type="ECO:0000256" key="1">
    <source>
        <dbReference type="SAM" id="MobiDB-lite"/>
    </source>
</evidence>
<evidence type="ECO:0000313" key="3">
    <source>
        <dbReference type="Proteomes" id="UP000789405"/>
    </source>
</evidence>
<protein>
    <submittedName>
        <fullName evidence="2">9597_t:CDS:1</fullName>
    </submittedName>
</protein>
<sequence length="161" mass="16222">VQSINTPGGSVAVGATITITWQYTQQTNPLPGTLSVVDSVTKNTTIISKTIVLSTKNYQWTVNVPPATYYLALNDGSGDKDTAGFQVFSPGGNTSSAPSTPSGSTPASGPGTTSSSGSSGSSGSSPSPTKANAAPPKIGFTGSDKLLFSFIVVAAAMMHFI</sequence>
<accession>A0A9N9NVA2</accession>
<keyword evidence="3" id="KW-1185">Reference proteome</keyword>
<dbReference type="EMBL" id="CAJVPY010017094">
    <property type="protein sequence ID" value="CAG8760278.1"/>
    <property type="molecule type" value="Genomic_DNA"/>
</dbReference>